<evidence type="ECO:0000256" key="1">
    <source>
        <dbReference type="SAM" id="MobiDB-lite"/>
    </source>
</evidence>
<dbReference type="InterPro" id="IPR011047">
    <property type="entry name" value="Quinoprotein_ADH-like_sf"/>
</dbReference>
<feature type="compositionally biased region" description="Gly residues" evidence="1">
    <location>
        <begin position="29"/>
        <end position="46"/>
    </location>
</feature>
<evidence type="ECO:0000313" key="3">
    <source>
        <dbReference type="EMBL" id="EGG57489.1"/>
    </source>
</evidence>
<dbReference type="Gene3D" id="2.130.10.10">
    <property type="entry name" value="YVTN repeat-like/Quinoprotein amine dehydrogenase"/>
    <property type="match status" value="1"/>
</dbReference>
<dbReference type="Pfam" id="PF16819">
    <property type="entry name" value="DUF5074"/>
    <property type="match status" value="1"/>
</dbReference>
<dbReference type="AlphaFoldDB" id="F3QPY1"/>
<evidence type="ECO:0000256" key="2">
    <source>
        <dbReference type="SAM" id="SignalP"/>
    </source>
</evidence>
<gene>
    <name evidence="3" type="ORF">HMPREF9442_00218</name>
</gene>
<reference evidence="3 4" key="1">
    <citation type="submission" date="2011-02" db="EMBL/GenBank/DDBJ databases">
        <authorList>
            <person name="Weinstock G."/>
            <person name="Sodergren E."/>
            <person name="Clifton S."/>
            <person name="Fulton L."/>
            <person name="Fulton B."/>
            <person name="Courtney L."/>
            <person name="Fronick C."/>
            <person name="Harrison M."/>
            <person name="Strong C."/>
            <person name="Farmer C."/>
            <person name="Delahaunty K."/>
            <person name="Markovic C."/>
            <person name="Hall O."/>
            <person name="Minx P."/>
            <person name="Tomlinson C."/>
            <person name="Mitreva M."/>
            <person name="Hou S."/>
            <person name="Chen J."/>
            <person name="Wollam A."/>
            <person name="Pepin K.H."/>
            <person name="Johnson M."/>
            <person name="Bhonagiri V."/>
            <person name="Zhang X."/>
            <person name="Suruliraj S."/>
            <person name="Warren W."/>
            <person name="Chinwalla A."/>
            <person name="Mardis E.R."/>
            <person name="Wilson R.K."/>
        </authorList>
    </citation>
    <scope>NUCLEOTIDE SEQUENCE [LARGE SCALE GENOMIC DNA]</scope>
    <source>
        <strain evidence="3 4">YIT 11841</strain>
    </source>
</reference>
<keyword evidence="4" id="KW-1185">Reference proteome</keyword>
<dbReference type="InterPro" id="IPR031815">
    <property type="entry name" value="DUF5074"/>
</dbReference>
<dbReference type="EMBL" id="AFBR01000007">
    <property type="protein sequence ID" value="EGG57489.1"/>
    <property type="molecule type" value="Genomic_DNA"/>
</dbReference>
<dbReference type="HOGENOM" id="CLU_035696_1_0_10"/>
<protein>
    <submittedName>
        <fullName evidence="3">Conserved domain protein</fullName>
    </submittedName>
</protein>
<accession>F3QPY1</accession>
<dbReference type="eggNOG" id="COG3391">
    <property type="taxonomic scope" value="Bacteria"/>
</dbReference>
<dbReference type="Proteomes" id="UP000005546">
    <property type="component" value="Unassembled WGS sequence"/>
</dbReference>
<dbReference type="SUPFAM" id="SSF50998">
    <property type="entry name" value="Quinoprotein alcohol dehydrogenase-like"/>
    <property type="match status" value="1"/>
</dbReference>
<dbReference type="InterPro" id="IPR015943">
    <property type="entry name" value="WD40/YVTN_repeat-like_dom_sf"/>
</dbReference>
<dbReference type="OrthoDB" id="792648at2"/>
<dbReference type="STRING" id="762982.HMPREF9442_00218"/>
<feature type="signal peptide" evidence="2">
    <location>
        <begin position="1"/>
        <end position="22"/>
    </location>
</feature>
<evidence type="ECO:0000313" key="4">
    <source>
        <dbReference type="Proteomes" id="UP000005546"/>
    </source>
</evidence>
<proteinExistence type="predicted"/>
<comment type="caution">
    <text evidence="3">The sequence shown here is derived from an EMBL/GenBank/DDBJ whole genome shotgun (WGS) entry which is preliminary data.</text>
</comment>
<organism evidence="3 4">
    <name type="scientific">Paraprevotella xylaniphila YIT 11841</name>
    <dbReference type="NCBI Taxonomy" id="762982"/>
    <lineage>
        <taxon>Bacteria</taxon>
        <taxon>Pseudomonadati</taxon>
        <taxon>Bacteroidota</taxon>
        <taxon>Bacteroidia</taxon>
        <taxon>Bacteroidales</taxon>
        <taxon>Prevotellaceae</taxon>
        <taxon>Paraprevotella</taxon>
    </lineage>
</organism>
<feature type="region of interest" description="Disordered" evidence="1">
    <location>
        <begin position="26"/>
        <end position="50"/>
    </location>
</feature>
<keyword evidence="2" id="KW-0732">Signal</keyword>
<feature type="chain" id="PRO_5003300506" evidence="2">
    <location>
        <begin position="23"/>
        <end position="390"/>
    </location>
</feature>
<name>F3QPY1_9BACT</name>
<sequence>MKMKWCKWAIMALALGCFTACSEDDDTVGDGGKPGEETGGNGGGANGSDSTAVPSPVVALGAYVLNTGNWGGNDAGIQYLDFQTGELSEDLYAAANGEGLGDLGQDLCVYGSKIYVTVSGSSKVVIMDRKCKVLKSIPVATEDGTPVEPRYMAACEGKVYFTAYDGTVSRIDTTSMAIDGKLNLIDAGAQTGYDHPEAITSANGKLYVNISGYSKGKWLAVVDAASFTKLKDIEVMLNPYTQCITAEDGYVYFVSNGNYAGSPSLTPDQYIYGTMQRLDPETDQVEQVCRATYIANAGEKMYILYSEYYMPEVARAYVRDLKTGDEQEFMDMADLQSANGLAVDPASGDVYVFDVPYGAASDVHVYGADGTYKRTFEAGMSTSKMVFVTK</sequence>